<reference evidence="2 3" key="1">
    <citation type="submission" date="2018-12" db="EMBL/GenBank/DDBJ databases">
        <authorList>
            <consortium name="Pathogen Informatics"/>
        </authorList>
    </citation>
    <scope>NUCLEOTIDE SEQUENCE [LARGE SCALE GENOMIC DNA]</scope>
    <source>
        <strain evidence="2 3">NCTC9419</strain>
    </source>
</reference>
<dbReference type="AlphaFoldDB" id="A0A3S4FTV9"/>
<dbReference type="Proteomes" id="UP000271603">
    <property type="component" value="Chromosome"/>
</dbReference>
<dbReference type="Pfam" id="PF01933">
    <property type="entry name" value="CofD"/>
    <property type="match status" value="1"/>
</dbReference>
<evidence type="ECO:0000313" key="2">
    <source>
        <dbReference type="EMBL" id="VEA72429.1"/>
    </source>
</evidence>
<evidence type="ECO:0000313" key="3">
    <source>
        <dbReference type="Proteomes" id="UP000271603"/>
    </source>
</evidence>
<dbReference type="PANTHER" id="PTHR30135">
    <property type="entry name" value="UNCHARACTERIZED PROTEIN YVCK-RELATED"/>
    <property type="match status" value="1"/>
</dbReference>
<dbReference type="InterPro" id="IPR038136">
    <property type="entry name" value="CofD-like_dom_sf"/>
</dbReference>
<dbReference type="PANTHER" id="PTHR30135:SF3">
    <property type="entry name" value="GLUCONEOGENESIS FACTOR-RELATED"/>
    <property type="match status" value="1"/>
</dbReference>
<organism evidence="2 3">
    <name type="scientific">Serratia rubidaea</name>
    <name type="common">Serratia marinorubra</name>
    <dbReference type="NCBI Taxonomy" id="61652"/>
    <lineage>
        <taxon>Bacteria</taxon>
        <taxon>Pseudomonadati</taxon>
        <taxon>Pseudomonadota</taxon>
        <taxon>Gammaproteobacteria</taxon>
        <taxon>Enterobacterales</taxon>
        <taxon>Yersiniaceae</taxon>
        <taxon>Serratia</taxon>
    </lineage>
</organism>
<sequence length="52" mass="5340">MLSPHVNATREALDAIAQADLILIGPGSFLTSLMPLLLLDDLRAPCAAAAPA</sequence>
<dbReference type="EMBL" id="LR134155">
    <property type="protein sequence ID" value="VEA72429.1"/>
    <property type="molecule type" value="Genomic_DNA"/>
</dbReference>
<dbReference type="SUPFAM" id="SSF142338">
    <property type="entry name" value="CofD-like"/>
    <property type="match status" value="1"/>
</dbReference>
<protein>
    <recommendedName>
        <fullName evidence="4">LPPG:FO 2-phospho-L-lactate transferase</fullName>
    </recommendedName>
</protein>
<keyword evidence="1" id="KW-0963">Cytoplasm</keyword>
<proteinExistence type="predicted"/>
<evidence type="ECO:0000256" key="1">
    <source>
        <dbReference type="ARBA" id="ARBA00022490"/>
    </source>
</evidence>
<dbReference type="GO" id="GO:0043743">
    <property type="term" value="F:LPPG:FO 2-phospho-L-lactate transferase activity"/>
    <property type="evidence" value="ECO:0007669"/>
    <property type="project" value="InterPro"/>
</dbReference>
<name>A0A3S4FTV9_SERRU</name>
<evidence type="ECO:0008006" key="4">
    <source>
        <dbReference type="Google" id="ProtNLM"/>
    </source>
</evidence>
<gene>
    <name evidence="2" type="ORF">NCTC9419_04042</name>
</gene>
<dbReference type="InterPro" id="IPR002882">
    <property type="entry name" value="CofD"/>
</dbReference>
<dbReference type="InterPro" id="IPR010119">
    <property type="entry name" value="Gluconeogen_factor"/>
</dbReference>
<dbReference type="Gene3D" id="3.40.50.10680">
    <property type="entry name" value="CofD-like domains"/>
    <property type="match status" value="1"/>
</dbReference>
<accession>A0A3S4FTV9</accession>